<dbReference type="InterPro" id="IPR036388">
    <property type="entry name" value="WH-like_DNA-bd_sf"/>
</dbReference>
<gene>
    <name evidence="2" type="ORF">HGA08_01620</name>
</gene>
<keyword evidence="3" id="KW-1185">Reference proteome</keyword>
<accession>A0A846XQL7</accession>
<dbReference type="AlphaFoldDB" id="A0A846XQL7"/>
<feature type="compositionally biased region" description="Polar residues" evidence="1">
    <location>
        <begin position="75"/>
        <end position="84"/>
    </location>
</feature>
<dbReference type="SUPFAM" id="SSF46785">
    <property type="entry name" value="Winged helix' DNA-binding domain"/>
    <property type="match status" value="1"/>
</dbReference>
<evidence type="ECO:0000313" key="2">
    <source>
        <dbReference type="EMBL" id="NKY48907.1"/>
    </source>
</evidence>
<dbReference type="Gene3D" id="1.10.10.10">
    <property type="entry name" value="Winged helix-like DNA-binding domain superfamily/Winged helix DNA-binding domain"/>
    <property type="match status" value="1"/>
</dbReference>
<proteinExistence type="predicted"/>
<organism evidence="2 3">
    <name type="scientific">Nocardia vermiculata</name>
    <dbReference type="NCBI Taxonomy" id="257274"/>
    <lineage>
        <taxon>Bacteria</taxon>
        <taxon>Bacillati</taxon>
        <taxon>Actinomycetota</taxon>
        <taxon>Actinomycetes</taxon>
        <taxon>Mycobacteriales</taxon>
        <taxon>Nocardiaceae</taxon>
        <taxon>Nocardia</taxon>
    </lineage>
</organism>
<name>A0A846XQL7_9NOCA</name>
<dbReference type="EMBL" id="JAAXOP010000001">
    <property type="protein sequence ID" value="NKY48907.1"/>
    <property type="molecule type" value="Genomic_DNA"/>
</dbReference>
<evidence type="ECO:0000256" key="1">
    <source>
        <dbReference type="SAM" id="MobiDB-lite"/>
    </source>
</evidence>
<feature type="region of interest" description="Disordered" evidence="1">
    <location>
        <begin position="73"/>
        <end position="93"/>
    </location>
</feature>
<evidence type="ECO:0000313" key="3">
    <source>
        <dbReference type="Proteomes" id="UP000565711"/>
    </source>
</evidence>
<protein>
    <recommendedName>
        <fullName evidence="4">HTH marR-type domain-containing protein</fullName>
    </recommendedName>
</protein>
<comment type="caution">
    <text evidence="2">The sequence shown here is derived from an EMBL/GenBank/DDBJ whole genome shotgun (WGS) entry which is preliminary data.</text>
</comment>
<dbReference type="Proteomes" id="UP000565711">
    <property type="component" value="Unassembled WGS sequence"/>
</dbReference>
<sequence length="93" mass="10396">MPIARIRYRRRELLSITQERVLQALSYGGLLTETQIRLAAGLTAWRTRQSVAELARRGLITSGARPGRYEITRAGRNTLTSNLSRARRSSGGL</sequence>
<reference evidence="2 3" key="1">
    <citation type="submission" date="2020-04" db="EMBL/GenBank/DDBJ databases">
        <title>MicrobeNet Type strains.</title>
        <authorList>
            <person name="Nicholson A.C."/>
        </authorList>
    </citation>
    <scope>NUCLEOTIDE SEQUENCE [LARGE SCALE GENOMIC DNA]</scope>
    <source>
        <strain evidence="2 3">JCM 12354</strain>
    </source>
</reference>
<dbReference type="InterPro" id="IPR036390">
    <property type="entry name" value="WH_DNA-bd_sf"/>
</dbReference>
<evidence type="ECO:0008006" key="4">
    <source>
        <dbReference type="Google" id="ProtNLM"/>
    </source>
</evidence>
<dbReference type="RefSeq" id="WP_067869783.1">
    <property type="nucleotide sequence ID" value="NZ_JAAXOP010000001.1"/>
</dbReference>